<evidence type="ECO:0000313" key="2">
    <source>
        <dbReference type="Proteomes" id="UP000189677"/>
    </source>
</evidence>
<keyword evidence="2" id="KW-1185">Reference proteome</keyword>
<protein>
    <recommendedName>
        <fullName evidence="3">RiboL-PSP-HEPN domain-containing protein</fullName>
    </recommendedName>
</protein>
<dbReference type="OrthoDB" id="5185505at2"/>
<sequence>MSRKKSAKYAAHAFKNEIDRILAFVQEAEDSKLTDQAMTWTYELALIKTAVAFEHLMLECIVCAVNNDTGTISSQTGINFPKHLTDEVCEYLVTGGGYFDFKGRDGLLKVLKQFMPPTHYLPTAVKDPKFKDALDQLVALRNFAAHESPASKAKVLNVLKLQRIGSAGAWVKRQGRFQKLAFRLTDLADSISTAAPY</sequence>
<dbReference type="RefSeq" id="WP_078077361.1">
    <property type="nucleotide sequence ID" value="NZ_CP018047.1"/>
</dbReference>
<reference evidence="1 2" key="1">
    <citation type="submission" date="2016-11" db="EMBL/GenBank/DDBJ databases">
        <title>Complete genome sequence of Streptomyces niveus SCSIO 3406.</title>
        <authorList>
            <person name="Zhu Q."/>
            <person name="Cheng W."/>
            <person name="Song Y."/>
            <person name="Li Q."/>
            <person name="Ju J."/>
        </authorList>
    </citation>
    <scope>NUCLEOTIDE SEQUENCE [LARGE SCALE GENOMIC DNA]</scope>
    <source>
        <strain evidence="1 2">SCSIO 3406</strain>
    </source>
</reference>
<dbReference type="KEGG" id="snw:BBN63_23645"/>
<gene>
    <name evidence="1" type="ORF">BBN63_23645</name>
</gene>
<dbReference type="Proteomes" id="UP000189677">
    <property type="component" value="Chromosome"/>
</dbReference>
<name>A0A1U9QWW6_STRNV</name>
<evidence type="ECO:0000313" key="1">
    <source>
        <dbReference type="EMBL" id="AQU68742.1"/>
    </source>
</evidence>
<proteinExistence type="predicted"/>
<dbReference type="AlphaFoldDB" id="A0A1U9QWW6"/>
<organism evidence="1 2">
    <name type="scientific">Streptomyces niveus</name>
    <name type="common">Streptomyces spheroides</name>
    <dbReference type="NCBI Taxonomy" id="193462"/>
    <lineage>
        <taxon>Bacteria</taxon>
        <taxon>Bacillati</taxon>
        <taxon>Actinomycetota</taxon>
        <taxon>Actinomycetes</taxon>
        <taxon>Kitasatosporales</taxon>
        <taxon>Streptomycetaceae</taxon>
        <taxon>Streptomyces</taxon>
    </lineage>
</organism>
<dbReference type="EMBL" id="CP018047">
    <property type="protein sequence ID" value="AQU68742.1"/>
    <property type="molecule type" value="Genomic_DNA"/>
</dbReference>
<accession>A0A1U9QWW6</accession>
<evidence type="ECO:0008006" key="3">
    <source>
        <dbReference type="Google" id="ProtNLM"/>
    </source>
</evidence>